<dbReference type="EMBL" id="MTSL01000222">
    <property type="protein sequence ID" value="PJF16435.1"/>
    <property type="molecule type" value="Genomic_DNA"/>
</dbReference>
<dbReference type="InterPro" id="IPR019775">
    <property type="entry name" value="WD40_repeat_CS"/>
</dbReference>
<sequence length="729" mass="78482">TDMSRGSEQDNNRPGPGSAFPGQPLGLFPWPPTAFPGPISTPSTGSAPGSTTPRRSPSTPRPGPDPDRILLFMIIDYLKRKGMMNSVNQLISEARIDPTNPDTIELVGLMEAVGQLHGRNPQPSTDAGFLRDWFGTFWGLFQGRLPKRPPKVDENAIRRTVILTAMQAVGLGGRDPATLNPEEHRLVMMAIQQHAQRAMQQANQTSILTGMLAPNGTMNHMQPIQPMMGPAKRKRPENETATPGAVSPTPQFLTQQQKLQLRAAQLQQQQMLSMMQAQSARTIMPVTARKKNESRKPSPTPEMDENALLSFFGTPADWFSAPEENASMDQFAASTETLEPAKRGRKPTAPPVLGEPQPEVKLPMSDPNDLLLVDNNESNGVTAQLSTDSGYFLSAVADLGQHAAGAKAVTTSFSHDGALIASGGHDRRVMVFSTVNRALLFALEGHHAQQITQVRFSPTGPRRLLATASFDKTVHLWDLGCDTELPVLPEAPVVILKEVHEEPVWSIDFVSSSNGLRLCSIDASGKLALWDIATGTALYTAIIKTSDDRAVTVRQLKAAPIAAGHSSLLAIANGTHVELFNCDDTLHVASLLVSASVGDQKGKAVVALCWGDHSSGETLVTTTVDSIAVWDLSALLHGLDNAPSVPLAALSVPADKLTCCTHLDGRVVIGGYQTLYLWEVGSEGRGRSVRFPAHDGLVVSVSRSAGMLASASHDGRVKLWQLERTDDRP</sequence>
<dbReference type="InterPro" id="IPR001680">
    <property type="entry name" value="WD40_rpt"/>
</dbReference>
<dbReference type="SMART" id="SM00320">
    <property type="entry name" value="WD40"/>
    <property type="match status" value="5"/>
</dbReference>
<keyword evidence="6" id="KW-1185">Reference proteome</keyword>
<dbReference type="Pfam" id="PF00400">
    <property type="entry name" value="WD40"/>
    <property type="match status" value="3"/>
</dbReference>
<dbReference type="InterPro" id="IPR015943">
    <property type="entry name" value="WD40/YVTN_repeat-like_dom_sf"/>
</dbReference>
<organism evidence="5 6">
    <name type="scientific">Paramicrosporidium saccamoebae</name>
    <dbReference type="NCBI Taxonomy" id="1246581"/>
    <lineage>
        <taxon>Eukaryota</taxon>
        <taxon>Fungi</taxon>
        <taxon>Fungi incertae sedis</taxon>
        <taxon>Cryptomycota</taxon>
        <taxon>Cryptomycota incertae sedis</taxon>
        <taxon>Paramicrosporidium</taxon>
    </lineage>
</organism>
<feature type="compositionally biased region" description="Basic and acidic residues" evidence="4">
    <location>
        <begin position="1"/>
        <end position="11"/>
    </location>
</feature>
<gene>
    <name evidence="5" type="ORF">PSACC_03752</name>
</gene>
<feature type="repeat" description="WD" evidence="3">
    <location>
        <begin position="691"/>
        <end position="729"/>
    </location>
</feature>
<evidence type="ECO:0000256" key="2">
    <source>
        <dbReference type="ARBA" id="ARBA00022737"/>
    </source>
</evidence>
<accession>A0A2H9TFE6</accession>
<feature type="non-terminal residue" evidence="5">
    <location>
        <position position="1"/>
    </location>
</feature>
<dbReference type="InterPro" id="IPR036322">
    <property type="entry name" value="WD40_repeat_dom_sf"/>
</dbReference>
<protein>
    <submittedName>
        <fullName evidence="5">LEUNIG family protein</fullName>
    </submittedName>
</protein>
<dbReference type="InterPro" id="IPR006594">
    <property type="entry name" value="LisH"/>
</dbReference>
<feature type="region of interest" description="Disordered" evidence="4">
    <location>
        <begin position="228"/>
        <end position="249"/>
    </location>
</feature>
<dbReference type="AlphaFoldDB" id="A0A2H9TFE6"/>
<dbReference type="PANTHER" id="PTHR44376">
    <property type="entry name" value="TRANSCRIPTIONAL REGULATOR OF FILAMENTOUS GROWTH FLO8"/>
    <property type="match status" value="1"/>
</dbReference>
<dbReference type="Gene3D" id="2.130.10.10">
    <property type="entry name" value="YVTN repeat-like/Quinoprotein amine dehydrogenase"/>
    <property type="match status" value="2"/>
</dbReference>
<dbReference type="PROSITE" id="PS00678">
    <property type="entry name" value="WD_REPEATS_1"/>
    <property type="match status" value="1"/>
</dbReference>
<dbReference type="OrthoDB" id="5600002at2759"/>
<proteinExistence type="predicted"/>
<keyword evidence="2" id="KW-0677">Repeat</keyword>
<evidence type="ECO:0000313" key="6">
    <source>
        <dbReference type="Proteomes" id="UP000240830"/>
    </source>
</evidence>
<keyword evidence="1 3" id="KW-0853">WD repeat</keyword>
<dbReference type="PROSITE" id="PS50896">
    <property type="entry name" value="LISH"/>
    <property type="match status" value="1"/>
</dbReference>
<dbReference type="PANTHER" id="PTHR44376:SF5">
    <property type="entry name" value="TRANSCRIPTIONAL COREPRESSOR LEUNIG ISOFORM X1"/>
    <property type="match status" value="1"/>
</dbReference>
<comment type="caution">
    <text evidence="5">The sequence shown here is derived from an EMBL/GenBank/DDBJ whole genome shotgun (WGS) entry which is preliminary data.</text>
</comment>
<dbReference type="STRING" id="1246581.A0A2H9TFE6"/>
<dbReference type="PROSITE" id="PS50082">
    <property type="entry name" value="WD_REPEATS_2"/>
    <property type="match status" value="2"/>
</dbReference>
<name>A0A2H9TFE6_9FUNG</name>
<dbReference type="InterPro" id="IPR044716">
    <property type="entry name" value="LEUNIG-like"/>
</dbReference>
<feature type="region of interest" description="Disordered" evidence="4">
    <location>
        <begin position="335"/>
        <end position="364"/>
    </location>
</feature>
<evidence type="ECO:0000256" key="1">
    <source>
        <dbReference type="ARBA" id="ARBA00022574"/>
    </source>
</evidence>
<reference evidence="5 6" key="1">
    <citation type="submission" date="2016-10" db="EMBL/GenBank/DDBJ databases">
        <title>The genome of Paramicrosporidium saccamoebae is the missing link in understanding Cryptomycota and Microsporidia evolution.</title>
        <authorList>
            <person name="Quandt C.A."/>
            <person name="Beaudet D."/>
            <person name="Corsaro D."/>
            <person name="Michel R."/>
            <person name="Corradi N."/>
            <person name="James T."/>
        </authorList>
    </citation>
    <scope>NUCLEOTIDE SEQUENCE [LARGE SCALE GENOMIC DNA]</scope>
    <source>
        <strain evidence="5 6">KSL3</strain>
    </source>
</reference>
<dbReference type="SUPFAM" id="SSF50978">
    <property type="entry name" value="WD40 repeat-like"/>
    <property type="match status" value="1"/>
</dbReference>
<dbReference type="Proteomes" id="UP000240830">
    <property type="component" value="Unassembled WGS sequence"/>
</dbReference>
<feature type="region of interest" description="Disordered" evidence="4">
    <location>
        <begin position="1"/>
        <end position="67"/>
    </location>
</feature>
<feature type="repeat" description="WD" evidence="3">
    <location>
        <begin position="444"/>
        <end position="479"/>
    </location>
</feature>
<dbReference type="PROSITE" id="PS50294">
    <property type="entry name" value="WD_REPEATS_REGION"/>
    <property type="match status" value="2"/>
</dbReference>
<evidence type="ECO:0000256" key="3">
    <source>
        <dbReference type="PROSITE-ProRule" id="PRU00221"/>
    </source>
</evidence>
<dbReference type="GO" id="GO:0003714">
    <property type="term" value="F:transcription corepressor activity"/>
    <property type="evidence" value="ECO:0007669"/>
    <property type="project" value="InterPro"/>
</dbReference>
<evidence type="ECO:0000313" key="5">
    <source>
        <dbReference type="EMBL" id="PJF16435.1"/>
    </source>
</evidence>
<evidence type="ECO:0000256" key="4">
    <source>
        <dbReference type="SAM" id="MobiDB-lite"/>
    </source>
</evidence>
<feature type="compositionally biased region" description="Low complexity" evidence="4">
    <location>
        <begin position="36"/>
        <end position="58"/>
    </location>
</feature>